<keyword evidence="11" id="KW-0249">Electron transport</keyword>
<dbReference type="PANTHER" id="PTHR13178:SF0">
    <property type="entry name" value="NADH DEHYDROGENASE [UBIQUINONE] 1 BETA SUBCOMPLEX SUBUNIT 5, MITOCHONDRIAL"/>
    <property type="match status" value="1"/>
</dbReference>
<gene>
    <name evidence="19" type="primary">LOC109480083</name>
</gene>
<evidence type="ECO:0000256" key="2">
    <source>
        <dbReference type="ARBA" id="ARBA00004434"/>
    </source>
</evidence>
<evidence type="ECO:0000256" key="12">
    <source>
        <dbReference type="ARBA" id="ARBA00022989"/>
    </source>
</evidence>
<dbReference type="AlphaFoldDB" id="A0A6P5A7U4"/>
<evidence type="ECO:0000256" key="8">
    <source>
        <dbReference type="ARBA" id="ARBA00022692"/>
    </source>
</evidence>
<comment type="subcellular location">
    <subcellularLocation>
        <location evidence="2">Mitochondrion inner membrane</location>
        <topology evidence="2">Single-pass membrane protein</topology>
    </subcellularLocation>
</comment>
<evidence type="ECO:0000256" key="5">
    <source>
        <dbReference type="ARBA" id="ARBA00015175"/>
    </source>
</evidence>
<evidence type="ECO:0000256" key="4">
    <source>
        <dbReference type="ARBA" id="ARBA00011533"/>
    </source>
</evidence>
<dbReference type="PANTHER" id="PTHR13178">
    <property type="entry name" value="NADH-UBIQUINONE OXIDOREDUCTASE SGDH SUBUNIT"/>
    <property type="match status" value="1"/>
</dbReference>
<keyword evidence="13" id="KW-0496">Mitochondrion</keyword>
<dbReference type="Pfam" id="PF09781">
    <property type="entry name" value="NDUF_B5"/>
    <property type="match status" value="1"/>
</dbReference>
<feature type="transmembrane region" description="Helical" evidence="17">
    <location>
        <begin position="84"/>
        <end position="103"/>
    </location>
</feature>
<proteinExistence type="inferred from homology"/>
<accession>A0A6P5A7U4</accession>
<keyword evidence="7" id="KW-0679">Respiratory chain</keyword>
<comment type="subunit">
    <text evidence="4">Complex I is composed of 45 different subunits.</text>
</comment>
<evidence type="ECO:0000256" key="7">
    <source>
        <dbReference type="ARBA" id="ARBA00022660"/>
    </source>
</evidence>
<dbReference type="KEGG" id="bbel:109480083"/>
<evidence type="ECO:0000256" key="14">
    <source>
        <dbReference type="ARBA" id="ARBA00023136"/>
    </source>
</evidence>
<keyword evidence="10" id="KW-0809">Transit peptide</keyword>
<keyword evidence="18" id="KW-1185">Reference proteome</keyword>
<reference evidence="19" key="1">
    <citation type="submission" date="2025-08" db="UniProtKB">
        <authorList>
            <consortium name="RefSeq"/>
        </authorList>
    </citation>
    <scope>IDENTIFICATION</scope>
    <source>
        <tissue evidence="19">Gonad</tissue>
    </source>
</reference>
<evidence type="ECO:0000256" key="13">
    <source>
        <dbReference type="ARBA" id="ARBA00023128"/>
    </source>
</evidence>
<dbReference type="InterPro" id="IPR019173">
    <property type="entry name" value="NADH_UbQ_OxRdtase_B5_su"/>
</dbReference>
<evidence type="ECO:0000313" key="19">
    <source>
        <dbReference type="RefSeq" id="XP_019637796.1"/>
    </source>
</evidence>
<evidence type="ECO:0000256" key="15">
    <source>
        <dbReference type="ARBA" id="ARBA00032395"/>
    </source>
</evidence>
<comment type="similarity">
    <text evidence="3">Belongs to the complex I NDUFB5 subunit family.</text>
</comment>
<keyword evidence="8 17" id="KW-0812">Transmembrane</keyword>
<evidence type="ECO:0000256" key="6">
    <source>
        <dbReference type="ARBA" id="ARBA00022448"/>
    </source>
</evidence>
<evidence type="ECO:0000256" key="9">
    <source>
        <dbReference type="ARBA" id="ARBA00022792"/>
    </source>
</evidence>
<evidence type="ECO:0000256" key="1">
    <source>
        <dbReference type="ARBA" id="ARBA00003195"/>
    </source>
</evidence>
<dbReference type="Proteomes" id="UP000515135">
    <property type="component" value="Unplaced"/>
</dbReference>
<keyword evidence="9" id="KW-0999">Mitochondrion inner membrane</keyword>
<dbReference type="GeneID" id="109480083"/>
<evidence type="ECO:0000256" key="11">
    <source>
        <dbReference type="ARBA" id="ARBA00022982"/>
    </source>
</evidence>
<dbReference type="RefSeq" id="XP_019637796.1">
    <property type="nucleotide sequence ID" value="XM_019782237.1"/>
</dbReference>
<organism evidence="18 19">
    <name type="scientific">Branchiostoma belcheri</name>
    <name type="common">Amphioxus</name>
    <dbReference type="NCBI Taxonomy" id="7741"/>
    <lineage>
        <taxon>Eukaryota</taxon>
        <taxon>Metazoa</taxon>
        <taxon>Chordata</taxon>
        <taxon>Cephalochordata</taxon>
        <taxon>Leptocardii</taxon>
        <taxon>Amphioxiformes</taxon>
        <taxon>Branchiostomatidae</taxon>
        <taxon>Branchiostoma</taxon>
    </lineage>
</organism>
<keyword evidence="6" id="KW-0813">Transport</keyword>
<evidence type="ECO:0000256" key="17">
    <source>
        <dbReference type="SAM" id="Phobius"/>
    </source>
</evidence>
<protein>
    <recommendedName>
        <fullName evidence="5">NADH dehydrogenase [ubiquinone] 1 beta subcomplex subunit 5, mitochondrial</fullName>
    </recommendedName>
    <alternativeName>
        <fullName evidence="16">Complex I-SGDH</fullName>
    </alternativeName>
    <alternativeName>
        <fullName evidence="15">NADH-ubiquinone oxidoreductase SGDH subunit</fullName>
    </alternativeName>
</protein>
<evidence type="ECO:0000256" key="16">
    <source>
        <dbReference type="ARBA" id="ARBA00032550"/>
    </source>
</evidence>
<sequence>MAANFLRLLQRGGFQPHFSPKGGVQNSLQLRVSPKNCKGQRRNITSDPERYPGADFNYPKTKKFFWATPPKYHEKLFLRDVAKYYALTGIPAFLIIMFINTFIGPAELTEIPEDYEPEEYEYHDHPITRFIVRNLMPTYQENYEKMLAKVSYENEKKEWRQKQKMANYLMQERGDGLHYFVPMTSTEVIDYSPKTDPDQ</sequence>
<keyword evidence="12 17" id="KW-1133">Transmembrane helix</keyword>
<evidence type="ECO:0000256" key="10">
    <source>
        <dbReference type="ARBA" id="ARBA00022946"/>
    </source>
</evidence>
<evidence type="ECO:0000313" key="18">
    <source>
        <dbReference type="Proteomes" id="UP000515135"/>
    </source>
</evidence>
<dbReference type="GO" id="GO:0005743">
    <property type="term" value="C:mitochondrial inner membrane"/>
    <property type="evidence" value="ECO:0007669"/>
    <property type="project" value="UniProtKB-SubCell"/>
</dbReference>
<name>A0A6P5A7U4_BRABE</name>
<keyword evidence="14 17" id="KW-0472">Membrane</keyword>
<evidence type="ECO:0000256" key="3">
    <source>
        <dbReference type="ARBA" id="ARBA00007152"/>
    </source>
</evidence>
<comment type="function">
    <text evidence="1">Accessory subunit of the mitochondrial membrane respiratory chain NADH dehydrogenase (Complex I), that is believed not to be involved in catalysis. Complex I functions in the transfer of electrons from NADH to the respiratory chain. The immediate electron acceptor for the enzyme is believed to be ubiquinone.</text>
</comment>
<dbReference type="OrthoDB" id="9995605at2759"/>